<gene>
    <name evidence="2" type="ORF">CC1G_09594</name>
</gene>
<dbReference type="RefSeq" id="XP_001829705.1">
    <property type="nucleotide sequence ID" value="XM_001829653.1"/>
</dbReference>
<feature type="transmembrane region" description="Helical" evidence="1">
    <location>
        <begin position="256"/>
        <end position="278"/>
    </location>
</feature>
<dbReference type="OMA" id="IVWNNWH"/>
<dbReference type="GeneID" id="6006137"/>
<dbReference type="OrthoDB" id="3354175at2759"/>
<organism evidence="2 3">
    <name type="scientific">Coprinopsis cinerea (strain Okayama-7 / 130 / ATCC MYA-4618 / FGSC 9003)</name>
    <name type="common">Inky cap fungus</name>
    <name type="synonym">Hormographiella aspergillata</name>
    <dbReference type="NCBI Taxonomy" id="240176"/>
    <lineage>
        <taxon>Eukaryota</taxon>
        <taxon>Fungi</taxon>
        <taxon>Dikarya</taxon>
        <taxon>Basidiomycota</taxon>
        <taxon>Agaricomycotina</taxon>
        <taxon>Agaricomycetes</taxon>
        <taxon>Agaricomycetidae</taxon>
        <taxon>Agaricales</taxon>
        <taxon>Agaricineae</taxon>
        <taxon>Psathyrellaceae</taxon>
        <taxon>Coprinopsis</taxon>
    </lineage>
</organism>
<evidence type="ECO:0000256" key="1">
    <source>
        <dbReference type="SAM" id="Phobius"/>
    </source>
</evidence>
<evidence type="ECO:0000313" key="3">
    <source>
        <dbReference type="Proteomes" id="UP000001861"/>
    </source>
</evidence>
<dbReference type="VEuPathDB" id="FungiDB:CC1G_09594"/>
<accession>A8N4B0</accession>
<sequence length="321" mass="35418">MPLTVDQVALRHAASVYAGNAISMFEGGIQLFMCLYGLVTYLETPKDLKKGRASYIVMSFTILALSLVPTILGLYNQFRGLYYSSGGLSYISAQEGILSEWPYVTGTAFTYAYVVLGDGLLLYRCYIIWQDFWWVTIVPGMMYLAYIGIAIYYTTTIPTQQLSVAADARIYLTISLLTVLLNIILTSLLSIRLLRAQRDLSKVLPNRDMKLYTRVVAILIESAVPLTVFSLVSAVLDAVNVLGTAAQAVDLLGASIVFNSLYTSFAALSPQMIIFWVTTGRSWTERGKSVGVYGEKSTRLSQPIAFSSSPVRSESLVEEEC</sequence>
<dbReference type="EMBL" id="AACS02000003">
    <property type="protein sequence ID" value="EAU92073.1"/>
    <property type="molecule type" value="Genomic_DNA"/>
</dbReference>
<feature type="transmembrane region" description="Helical" evidence="1">
    <location>
        <begin position="20"/>
        <end position="42"/>
    </location>
</feature>
<keyword evidence="3" id="KW-1185">Reference proteome</keyword>
<dbReference type="InParanoid" id="A8N4B0"/>
<name>A8N4B0_COPC7</name>
<feature type="transmembrane region" description="Helical" evidence="1">
    <location>
        <begin position="170"/>
        <end position="194"/>
    </location>
</feature>
<reference evidence="2 3" key="1">
    <citation type="journal article" date="2010" name="Proc. Natl. Acad. Sci. U.S.A.">
        <title>Insights into evolution of multicellular fungi from the assembled chromosomes of the mushroom Coprinopsis cinerea (Coprinus cinereus).</title>
        <authorList>
            <person name="Stajich J.E."/>
            <person name="Wilke S.K."/>
            <person name="Ahren D."/>
            <person name="Au C.H."/>
            <person name="Birren B.W."/>
            <person name="Borodovsky M."/>
            <person name="Burns C."/>
            <person name="Canback B."/>
            <person name="Casselton L.A."/>
            <person name="Cheng C.K."/>
            <person name="Deng J."/>
            <person name="Dietrich F.S."/>
            <person name="Fargo D.C."/>
            <person name="Farman M.L."/>
            <person name="Gathman A.C."/>
            <person name="Goldberg J."/>
            <person name="Guigo R."/>
            <person name="Hoegger P.J."/>
            <person name="Hooker J.B."/>
            <person name="Huggins A."/>
            <person name="James T.Y."/>
            <person name="Kamada T."/>
            <person name="Kilaru S."/>
            <person name="Kodira C."/>
            <person name="Kues U."/>
            <person name="Kupfer D."/>
            <person name="Kwan H.S."/>
            <person name="Lomsadze A."/>
            <person name="Li W."/>
            <person name="Lilly W.W."/>
            <person name="Ma L.J."/>
            <person name="Mackey A.J."/>
            <person name="Manning G."/>
            <person name="Martin F."/>
            <person name="Muraguchi H."/>
            <person name="Natvig D.O."/>
            <person name="Palmerini H."/>
            <person name="Ramesh M.A."/>
            <person name="Rehmeyer C.J."/>
            <person name="Roe B.A."/>
            <person name="Shenoy N."/>
            <person name="Stanke M."/>
            <person name="Ter-Hovhannisyan V."/>
            <person name="Tunlid A."/>
            <person name="Velagapudi R."/>
            <person name="Vision T.J."/>
            <person name="Zeng Q."/>
            <person name="Zolan M.E."/>
            <person name="Pukkila P.J."/>
        </authorList>
    </citation>
    <scope>NUCLEOTIDE SEQUENCE [LARGE SCALE GENOMIC DNA]</scope>
    <source>
        <strain evidence="3">Okayama-7 / 130 / ATCC MYA-4618 / FGSC 9003</strain>
    </source>
</reference>
<dbReference type="Proteomes" id="UP000001861">
    <property type="component" value="Unassembled WGS sequence"/>
</dbReference>
<dbReference type="KEGG" id="cci:CC1G_09594"/>
<comment type="caution">
    <text evidence="2">The sequence shown here is derived from an EMBL/GenBank/DDBJ whole genome shotgun (WGS) entry which is preliminary data.</text>
</comment>
<keyword evidence="1" id="KW-1133">Transmembrane helix</keyword>
<protein>
    <submittedName>
        <fullName evidence="2">Uncharacterized protein</fullName>
    </submittedName>
</protein>
<proteinExistence type="predicted"/>
<evidence type="ECO:0000313" key="2">
    <source>
        <dbReference type="EMBL" id="EAU92073.1"/>
    </source>
</evidence>
<keyword evidence="1" id="KW-0812">Transmembrane</keyword>
<keyword evidence="1" id="KW-0472">Membrane</keyword>
<feature type="transmembrane region" description="Helical" evidence="1">
    <location>
        <begin position="108"/>
        <end position="126"/>
    </location>
</feature>
<feature type="transmembrane region" description="Helical" evidence="1">
    <location>
        <begin position="215"/>
        <end position="236"/>
    </location>
</feature>
<dbReference type="AlphaFoldDB" id="A8N4B0"/>
<feature type="transmembrane region" description="Helical" evidence="1">
    <location>
        <begin position="133"/>
        <end position="155"/>
    </location>
</feature>
<feature type="transmembrane region" description="Helical" evidence="1">
    <location>
        <begin position="54"/>
        <end position="75"/>
    </location>
</feature>